<protein>
    <recommendedName>
        <fullName evidence="1">DNA-directed DNA polymerase</fullName>
        <ecNumber evidence="1">2.7.7.7</ecNumber>
    </recommendedName>
</protein>
<comment type="catalytic activity">
    <reaction evidence="7">
        <text>DNA(n) + a 2'-deoxyribonucleoside 5'-triphosphate = DNA(n+1) + diphosphate</text>
        <dbReference type="Rhea" id="RHEA:22508"/>
        <dbReference type="Rhea" id="RHEA-COMP:17339"/>
        <dbReference type="Rhea" id="RHEA-COMP:17340"/>
        <dbReference type="ChEBI" id="CHEBI:33019"/>
        <dbReference type="ChEBI" id="CHEBI:61560"/>
        <dbReference type="ChEBI" id="CHEBI:173112"/>
        <dbReference type="EC" id="2.7.7.7"/>
    </reaction>
</comment>
<dbReference type="AlphaFoldDB" id="A0A9X2RL63"/>
<evidence type="ECO:0000256" key="2">
    <source>
        <dbReference type="ARBA" id="ARBA00022679"/>
    </source>
</evidence>
<evidence type="ECO:0000256" key="5">
    <source>
        <dbReference type="ARBA" id="ARBA00022932"/>
    </source>
</evidence>
<name>A0A9X2RL63_9PROT</name>
<dbReference type="Gene3D" id="3.40.50.300">
    <property type="entry name" value="P-loop containing nucleotide triphosphate hydrolases"/>
    <property type="match status" value="1"/>
</dbReference>
<dbReference type="Proteomes" id="UP001142610">
    <property type="component" value="Unassembled WGS sequence"/>
</dbReference>
<dbReference type="EC" id="2.7.7.7" evidence="1"/>
<dbReference type="EMBL" id="JANIBC010000015">
    <property type="protein sequence ID" value="MCQ8186287.1"/>
    <property type="molecule type" value="Genomic_DNA"/>
</dbReference>
<keyword evidence="9" id="KW-1185">Reference proteome</keyword>
<dbReference type="SUPFAM" id="SSF48019">
    <property type="entry name" value="post-AAA+ oligomerization domain-like"/>
    <property type="match status" value="1"/>
</dbReference>
<dbReference type="GO" id="GO:0009360">
    <property type="term" value="C:DNA polymerase III complex"/>
    <property type="evidence" value="ECO:0007669"/>
    <property type="project" value="TreeGrafter"/>
</dbReference>
<proteinExistence type="inferred from homology"/>
<dbReference type="PANTHER" id="PTHR34388">
    <property type="entry name" value="DNA POLYMERASE III SUBUNIT DELTA"/>
    <property type="match status" value="1"/>
</dbReference>
<evidence type="ECO:0000256" key="1">
    <source>
        <dbReference type="ARBA" id="ARBA00012417"/>
    </source>
</evidence>
<organism evidence="8 9">
    <name type="scientific">Parvularcula maris</name>
    <dbReference type="NCBI Taxonomy" id="2965077"/>
    <lineage>
        <taxon>Bacteria</taxon>
        <taxon>Pseudomonadati</taxon>
        <taxon>Pseudomonadota</taxon>
        <taxon>Alphaproteobacteria</taxon>
        <taxon>Parvularculales</taxon>
        <taxon>Parvularculaceae</taxon>
        <taxon>Parvularcula</taxon>
    </lineage>
</organism>
<dbReference type="GO" id="GO:0003677">
    <property type="term" value="F:DNA binding"/>
    <property type="evidence" value="ECO:0007669"/>
    <property type="project" value="InterPro"/>
</dbReference>
<gene>
    <name evidence="8" type="primary">holA</name>
    <name evidence="8" type="ORF">NOG11_12935</name>
</gene>
<keyword evidence="3 8" id="KW-0548">Nucleotidyltransferase</keyword>
<evidence type="ECO:0000313" key="9">
    <source>
        <dbReference type="Proteomes" id="UP001142610"/>
    </source>
</evidence>
<dbReference type="GO" id="GO:0006261">
    <property type="term" value="P:DNA-templated DNA replication"/>
    <property type="evidence" value="ECO:0007669"/>
    <property type="project" value="TreeGrafter"/>
</dbReference>
<keyword evidence="5" id="KW-0239">DNA-directed DNA polymerase</keyword>
<dbReference type="RefSeq" id="WP_256620194.1">
    <property type="nucleotide sequence ID" value="NZ_JANIBC010000015.1"/>
</dbReference>
<dbReference type="InterPro" id="IPR027417">
    <property type="entry name" value="P-loop_NTPase"/>
</dbReference>
<evidence type="ECO:0000256" key="7">
    <source>
        <dbReference type="ARBA" id="ARBA00049244"/>
    </source>
</evidence>
<evidence type="ECO:0000256" key="3">
    <source>
        <dbReference type="ARBA" id="ARBA00022695"/>
    </source>
</evidence>
<dbReference type="NCBIfam" id="TIGR01128">
    <property type="entry name" value="holA"/>
    <property type="match status" value="1"/>
</dbReference>
<keyword evidence="4" id="KW-0235">DNA replication</keyword>
<dbReference type="InterPro" id="IPR005790">
    <property type="entry name" value="DNA_polIII_delta"/>
</dbReference>
<evidence type="ECO:0000256" key="6">
    <source>
        <dbReference type="ARBA" id="ARBA00034754"/>
    </source>
</evidence>
<reference evidence="8" key="1">
    <citation type="submission" date="2022-07" db="EMBL/GenBank/DDBJ databases">
        <title>Parvularcula maris sp. nov., an algicidal bacterium isolated from seawater.</title>
        <authorList>
            <person name="Li F."/>
        </authorList>
    </citation>
    <scope>NUCLEOTIDE SEQUENCE</scope>
    <source>
        <strain evidence="8">BGMRC 0090</strain>
    </source>
</reference>
<comment type="similarity">
    <text evidence="6">Belongs to the DNA polymerase HolA subunit family.</text>
</comment>
<keyword evidence="2 8" id="KW-0808">Transferase</keyword>
<comment type="caution">
    <text evidence="8">The sequence shown here is derived from an EMBL/GenBank/DDBJ whole genome shotgun (WGS) entry which is preliminary data.</text>
</comment>
<dbReference type="Gene3D" id="1.10.8.60">
    <property type="match status" value="1"/>
</dbReference>
<dbReference type="GO" id="GO:0003887">
    <property type="term" value="F:DNA-directed DNA polymerase activity"/>
    <property type="evidence" value="ECO:0007669"/>
    <property type="project" value="UniProtKB-KW"/>
</dbReference>
<dbReference type="PANTHER" id="PTHR34388:SF1">
    <property type="entry name" value="DNA POLYMERASE III SUBUNIT DELTA"/>
    <property type="match status" value="1"/>
</dbReference>
<evidence type="ECO:0000256" key="4">
    <source>
        <dbReference type="ARBA" id="ARBA00022705"/>
    </source>
</evidence>
<evidence type="ECO:0000313" key="8">
    <source>
        <dbReference type="EMBL" id="MCQ8186287.1"/>
    </source>
</evidence>
<sequence>MTALKGAALKQFLEDPAPGVVCALVYGPEQGLVAERARMIAKAVAEDLDDPWRSVTLSDQDASDAAKLTDEAAAQSFLGGRRAIRVRSAGPQLAGAVTSLLTAAEAGTLQGAGLVVIEAGDLKKTSALRKVCEKSTAAAAIPCYAEGGRDAMAAIRRQLADEDLTIGDEALMLLSVALGESRGLLRQEVEKLILYKGTRAQRQSTEEVTPEDVRDCLAEVAQDDAGAALAAFSGRTAPLSDILFGAEELGTSPVTLLRQAQNRVLRLLPAAKAIQSGDNAAGAMRKMKPPVFFKEEAETKRQLERWTAGGLEAALTKLYEAEAATKITGAPARLIAERALFEIARGSGR</sequence>
<accession>A0A9X2RL63</accession>
<dbReference type="InterPro" id="IPR008921">
    <property type="entry name" value="DNA_pol3_clamp-load_cplx_C"/>
</dbReference>
<dbReference type="Gene3D" id="1.20.272.10">
    <property type="match status" value="1"/>
</dbReference>
<dbReference type="SUPFAM" id="SSF52540">
    <property type="entry name" value="P-loop containing nucleoside triphosphate hydrolases"/>
    <property type="match status" value="1"/>
</dbReference>